<dbReference type="SMART" id="SM00387">
    <property type="entry name" value="HATPase_c"/>
    <property type="match status" value="1"/>
</dbReference>
<dbReference type="InterPro" id="IPR036097">
    <property type="entry name" value="HisK_dim/P_sf"/>
</dbReference>
<dbReference type="Gene3D" id="3.30.565.10">
    <property type="entry name" value="Histidine kinase-like ATPase, C-terminal domain"/>
    <property type="match status" value="1"/>
</dbReference>
<feature type="domain" description="Histidine kinase" evidence="12">
    <location>
        <begin position="305"/>
        <end position="530"/>
    </location>
</feature>
<evidence type="ECO:0000256" key="9">
    <source>
        <dbReference type="ARBA" id="ARBA00023012"/>
    </source>
</evidence>
<dbReference type="SUPFAM" id="SSF158472">
    <property type="entry name" value="HAMP domain-like"/>
    <property type="match status" value="1"/>
</dbReference>
<evidence type="ECO:0000259" key="13">
    <source>
        <dbReference type="PROSITE" id="PS50885"/>
    </source>
</evidence>
<dbReference type="InterPro" id="IPR050428">
    <property type="entry name" value="TCS_sensor_his_kinase"/>
</dbReference>
<keyword evidence="10 11" id="KW-0472">Membrane</keyword>
<protein>
    <recommendedName>
        <fullName evidence="3">histidine kinase</fullName>
        <ecNumber evidence="3">2.7.13.3</ecNumber>
    </recommendedName>
</protein>
<evidence type="ECO:0000256" key="10">
    <source>
        <dbReference type="ARBA" id="ARBA00023136"/>
    </source>
</evidence>
<evidence type="ECO:0000256" key="4">
    <source>
        <dbReference type="ARBA" id="ARBA00022553"/>
    </source>
</evidence>
<reference evidence="14 15" key="1">
    <citation type="submission" date="2019-01" db="EMBL/GenBank/DDBJ databases">
        <authorList>
            <person name="Chen W.-M."/>
        </authorList>
    </citation>
    <scope>NUCLEOTIDE SEQUENCE [LARGE SCALE GENOMIC DNA]</scope>
    <source>
        <strain evidence="14 15">FSY-9</strain>
    </source>
</reference>
<dbReference type="RefSeq" id="WP_127707249.1">
    <property type="nucleotide sequence ID" value="NZ_SACO01000003.1"/>
</dbReference>
<dbReference type="Gene3D" id="6.10.340.10">
    <property type="match status" value="1"/>
</dbReference>
<keyword evidence="5" id="KW-0808">Transferase</keyword>
<dbReference type="InterPro" id="IPR036890">
    <property type="entry name" value="HATPase_C_sf"/>
</dbReference>
<evidence type="ECO:0000313" key="14">
    <source>
        <dbReference type="EMBL" id="RVU06397.1"/>
    </source>
</evidence>
<dbReference type="CDD" id="cd06225">
    <property type="entry name" value="HAMP"/>
    <property type="match status" value="1"/>
</dbReference>
<dbReference type="Gene3D" id="1.10.287.130">
    <property type="match status" value="1"/>
</dbReference>
<evidence type="ECO:0000256" key="2">
    <source>
        <dbReference type="ARBA" id="ARBA00004370"/>
    </source>
</evidence>
<dbReference type="GO" id="GO:0016020">
    <property type="term" value="C:membrane"/>
    <property type="evidence" value="ECO:0007669"/>
    <property type="project" value="UniProtKB-SubCell"/>
</dbReference>
<dbReference type="PANTHER" id="PTHR45436">
    <property type="entry name" value="SENSOR HISTIDINE KINASE YKOH"/>
    <property type="match status" value="1"/>
</dbReference>
<keyword evidence="7" id="KW-0418">Kinase</keyword>
<dbReference type="PROSITE" id="PS50109">
    <property type="entry name" value="HIS_KIN"/>
    <property type="match status" value="1"/>
</dbReference>
<dbReference type="PRINTS" id="PR00344">
    <property type="entry name" value="BCTRLSENSOR"/>
</dbReference>
<dbReference type="GO" id="GO:0000155">
    <property type="term" value="F:phosphorelay sensor kinase activity"/>
    <property type="evidence" value="ECO:0007669"/>
    <property type="project" value="InterPro"/>
</dbReference>
<dbReference type="EMBL" id="SACO01000003">
    <property type="protein sequence ID" value="RVU06397.1"/>
    <property type="molecule type" value="Genomic_DNA"/>
</dbReference>
<dbReference type="Pfam" id="PF02518">
    <property type="entry name" value="HATPase_c"/>
    <property type="match status" value="1"/>
</dbReference>
<gene>
    <name evidence="14" type="ORF">EOE18_06155</name>
</gene>
<keyword evidence="9" id="KW-0902">Two-component regulatory system</keyword>
<evidence type="ECO:0000256" key="8">
    <source>
        <dbReference type="ARBA" id="ARBA00022989"/>
    </source>
</evidence>
<feature type="domain" description="HAMP" evidence="13">
    <location>
        <begin position="242"/>
        <end position="297"/>
    </location>
</feature>
<evidence type="ECO:0000256" key="3">
    <source>
        <dbReference type="ARBA" id="ARBA00012438"/>
    </source>
</evidence>
<comment type="subcellular location">
    <subcellularLocation>
        <location evidence="2">Membrane</location>
    </subcellularLocation>
</comment>
<dbReference type="InterPro" id="IPR004358">
    <property type="entry name" value="Sig_transdc_His_kin-like_C"/>
</dbReference>
<evidence type="ECO:0000256" key="1">
    <source>
        <dbReference type="ARBA" id="ARBA00000085"/>
    </source>
</evidence>
<dbReference type="CDD" id="cd00082">
    <property type="entry name" value="HisKA"/>
    <property type="match status" value="1"/>
</dbReference>
<evidence type="ECO:0000256" key="5">
    <source>
        <dbReference type="ARBA" id="ARBA00022679"/>
    </source>
</evidence>
<keyword evidence="6 11" id="KW-0812">Transmembrane</keyword>
<dbReference type="Proteomes" id="UP000282837">
    <property type="component" value="Unassembled WGS sequence"/>
</dbReference>
<dbReference type="SUPFAM" id="SSF55874">
    <property type="entry name" value="ATPase domain of HSP90 chaperone/DNA topoisomerase II/histidine kinase"/>
    <property type="match status" value="1"/>
</dbReference>
<dbReference type="OrthoDB" id="9805942at2"/>
<dbReference type="SMART" id="SM00388">
    <property type="entry name" value="HisKA"/>
    <property type="match status" value="1"/>
</dbReference>
<dbReference type="Pfam" id="PF00672">
    <property type="entry name" value="HAMP"/>
    <property type="match status" value="1"/>
</dbReference>
<accession>A0A437N915</accession>
<keyword evidence="15" id="KW-1185">Reference proteome</keyword>
<evidence type="ECO:0000256" key="6">
    <source>
        <dbReference type="ARBA" id="ARBA00022692"/>
    </source>
</evidence>
<evidence type="ECO:0000259" key="12">
    <source>
        <dbReference type="PROSITE" id="PS50109"/>
    </source>
</evidence>
<dbReference type="SUPFAM" id="SSF47384">
    <property type="entry name" value="Homodimeric domain of signal transducing histidine kinase"/>
    <property type="match status" value="1"/>
</dbReference>
<dbReference type="InterPro" id="IPR003594">
    <property type="entry name" value="HATPase_dom"/>
</dbReference>
<organism evidence="14 15">
    <name type="scientific">Novosphingobium umbonatum</name>
    <dbReference type="NCBI Taxonomy" id="1908524"/>
    <lineage>
        <taxon>Bacteria</taxon>
        <taxon>Pseudomonadati</taxon>
        <taxon>Pseudomonadota</taxon>
        <taxon>Alphaproteobacteria</taxon>
        <taxon>Sphingomonadales</taxon>
        <taxon>Sphingomonadaceae</taxon>
        <taxon>Novosphingobium</taxon>
    </lineage>
</organism>
<dbReference type="InterPro" id="IPR003661">
    <property type="entry name" value="HisK_dim/P_dom"/>
</dbReference>
<dbReference type="InterPro" id="IPR005467">
    <property type="entry name" value="His_kinase_dom"/>
</dbReference>
<evidence type="ECO:0000313" key="15">
    <source>
        <dbReference type="Proteomes" id="UP000282837"/>
    </source>
</evidence>
<dbReference type="Pfam" id="PF00512">
    <property type="entry name" value="HisKA"/>
    <property type="match status" value="1"/>
</dbReference>
<evidence type="ECO:0000256" key="11">
    <source>
        <dbReference type="SAM" id="Phobius"/>
    </source>
</evidence>
<keyword evidence="8 11" id="KW-1133">Transmembrane helix</keyword>
<feature type="transmembrane region" description="Helical" evidence="11">
    <location>
        <begin position="29"/>
        <end position="47"/>
    </location>
</feature>
<dbReference type="EC" id="2.7.13.3" evidence="3"/>
<dbReference type="PROSITE" id="PS50885">
    <property type="entry name" value="HAMP"/>
    <property type="match status" value="1"/>
</dbReference>
<keyword evidence="4" id="KW-0597">Phosphoprotein</keyword>
<dbReference type="PANTHER" id="PTHR45436:SF5">
    <property type="entry name" value="SENSOR HISTIDINE KINASE TRCS"/>
    <property type="match status" value="1"/>
</dbReference>
<name>A0A437N915_9SPHN</name>
<proteinExistence type="predicted"/>
<dbReference type="AlphaFoldDB" id="A0A437N915"/>
<evidence type="ECO:0000256" key="7">
    <source>
        <dbReference type="ARBA" id="ARBA00022777"/>
    </source>
</evidence>
<feature type="transmembrane region" description="Helical" evidence="11">
    <location>
        <begin position="222"/>
        <end position="241"/>
    </location>
</feature>
<dbReference type="SMART" id="SM00304">
    <property type="entry name" value="HAMP"/>
    <property type="match status" value="1"/>
</dbReference>
<comment type="catalytic activity">
    <reaction evidence="1">
        <text>ATP + protein L-histidine = ADP + protein N-phospho-L-histidine.</text>
        <dbReference type="EC" id="2.7.13.3"/>
    </reaction>
</comment>
<sequence>MRRDDDTRRRLAALRRGAPWRGVSLTTRILAVNIVVLALIAFSLLYIDSYRREVLGERFKRASSEAEIAAEALAQANAGARLAVLTSIGQRQHLRLRIFDGDGALVADSFTLAPPSFTLEDPARQPWYLQAARLLDRGMDWLLLAPEVPAYAEPQGISRLENWPEAVQAKASGSTVVQESYAPDRTPLISTATPLGARGSVLLVQQNARDVTQSVRDARQTLAIIVGVALLLTVYLSLFLARTIVQPLRLLVRAAVRVRLGRDRAVVVPRLPDRGDEIGLLARALSDMSKALRERMDSVEGFAADVAHEIKNPLASLRSALETLDKVEDPALRRQLMDIAGHDVQRIDRLITEIAEASRIDAELARTTFEPVDLTQLARALVDNRQRRGANRDCRLELACEAPAMVAGVAARLERVFDNLLDNAVSFSPPQGVVSISILASPEAALGVAPETITVEIADNGPGIPVAARERVFQRFHSLRPSAEDFGAHSGLGLAIARTIVEAHDGSLTAQDPLPPMKGARLVMELPAFTPPEEDEG</sequence>
<comment type="caution">
    <text evidence="14">The sequence shown here is derived from an EMBL/GenBank/DDBJ whole genome shotgun (WGS) entry which is preliminary data.</text>
</comment>
<dbReference type="InterPro" id="IPR003660">
    <property type="entry name" value="HAMP_dom"/>
</dbReference>